<evidence type="ECO:0000256" key="1">
    <source>
        <dbReference type="ARBA" id="ARBA00004167"/>
    </source>
</evidence>
<evidence type="ECO:0000256" key="2">
    <source>
        <dbReference type="ARBA" id="ARBA00022692"/>
    </source>
</evidence>
<keyword evidence="2 6" id="KW-0812">Transmembrane</keyword>
<feature type="compositionally biased region" description="Low complexity" evidence="5">
    <location>
        <begin position="1"/>
        <end position="40"/>
    </location>
</feature>
<feature type="compositionally biased region" description="Gly residues" evidence="5">
    <location>
        <begin position="110"/>
        <end position="120"/>
    </location>
</feature>
<dbReference type="Proteomes" id="UP000078512">
    <property type="component" value="Unassembled WGS sequence"/>
</dbReference>
<dbReference type="EMBL" id="KV442011">
    <property type="protein sequence ID" value="OAQ36774.1"/>
    <property type="molecule type" value="Genomic_DNA"/>
</dbReference>
<evidence type="ECO:0000256" key="5">
    <source>
        <dbReference type="SAM" id="MobiDB-lite"/>
    </source>
</evidence>
<dbReference type="STRING" id="1314771.A0A197KKL8"/>
<gene>
    <name evidence="7" type="ORF">K457DRAFT_120093</name>
</gene>
<feature type="region of interest" description="Disordered" evidence="5">
    <location>
        <begin position="210"/>
        <end position="247"/>
    </location>
</feature>
<dbReference type="GO" id="GO:0016020">
    <property type="term" value="C:membrane"/>
    <property type="evidence" value="ECO:0007669"/>
    <property type="project" value="UniProtKB-SubCell"/>
</dbReference>
<reference evidence="7 8" key="1">
    <citation type="submission" date="2016-05" db="EMBL/GenBank/DDBJ databases">
        <title>Genome sequencing reveals origins of a unique bacterial endosymbiosis in the earliest lineages of terrestrial Fungi.</title>
        <authorList>
            <consortium name="DOE Joint Genome Institute"/>
            <person name="Uehling J."/>
            <person name="Gryganskyi A."/>
            <person name="Hameed K."/>
            <person name="Tschaplinski T."/>
            <person name="Misztal P."/>
            <person name="Wu S."/>
            <person name="Desiro A."/>
            <person name="Vande Pol N."/>
            <person name="Du Z.-Y."/>
            <person name="Zienkiewicz A."/>
            <person name="Zienkiewicz K."/>
            <person name="Morin E."/>
            <person name="Tisserant E."/>
            <person name="Splivallo R."/>
            <person name="Hainaut M."/>
            <person name="Henrissat B."/>
            <person name="Ohm R."/>
            <person name="Kuo A."/>
            <person name="Yan J."/>
            <person name="Lipzen A."/>
            <person name="Nolan M."/>
            <person name="Labutti K."/>
            <person name="Barry K."/>
            <person name="Goldstein A."/>
            <person name="Labbe J."/>
            <person name="Schadt C."/>
            <person name="Tuskan G."/>
            <person name="Grigoriev I."/>
            <person name="Martin F."/>
            <person name="Vilgalys R."/>
            <person name="Bonito G."/>
        </authorList>
    </citation>
    <scope>NUCLEOTIDE SEQUENCE [LARGE SCALE GENOMIC DNA]</scope>
    <source>
        <strain evidence="7 8">AG-77</strain>
    </source>
</reference>
<keyword evidence="4 6" id="KW-0472">Membrane</keyword>
<dbReference type="InterPro" id="IPR051694">
    <property type="entry name" value="Immunoregulatory_rcpt-like"/>
</dbReference>
<evidence type="ECO:0000256" key="4">
    <source>
        <dbReference type="ARBA" id="ARBA00023136"/>
    </source>
</evidence>
<comment type="subcellular location">
    <subcellularLocation>
        <location evidence="1">Membrane</location>
        <topology evidence="1">Single-pass membrane protein</topology>
    </subcellularLocation>
</comment>
<keyword evidence="3 6" id="KW-1133">Transmembrane helix</keyword>
<evidence type="ECO:0000313" key="8">
    <source>
        <dbReference type="Proteomes" id="UP000078512"/>
    </source>
</evidence>
<keyword evidence="8" id="KW-1185">Reference proteome</keyword>
<sequence length="247" mass="26425">MSQPGYGLYPTTTTGYGYPTEVPTSTYPPGTTYTSPSGSSNGSGGGSKSIVGPVVGGIVGGLALIALLVAFFVMRRRKMRNEANKSRSGALENPNTTGPIPTAAAITGFGSDGNGNGGEGVARSQQVLYPDPERQYQQQQQQLGNQYDQKHDPYYTQRQRQPQDYYVESQSYRQNPQFTPVHGSITDSTSPAMTQITTAGSDLAYRPPPFVPGLGPFEKSPPGAPQTITNDLSTINLPPTRNPQVLY</sequence>
<organism evidence="7 8">
    <name type="scientific">Linnemannia elongata AG-77</name>
    <dbReference type="NCBI Taxonomy" id="1314771"/>
    <lineage>
        <taxon>Eukaryota</taxon>
        <taxon>Fungi</taxon>
        <taxon>Fungi incertae sedis</taxon>
        <taxon>Mucoromycota</taxon>
        <taxon>Mortierellomycotina</taxon>
        <taxon>Mortierellomycetes</taxon>
        <taxon>Mortierellales</taxon>
        <taxon>Mortierellaceae</taxon>
        <taxon>Linnemannia</taxon>
    </lineage>
</organism>
<evidence type="ECO:0000256" key="3">
    <source>
        <dbReference type="ARBA" id="ARBA00022989"/>
    </source>
</evidence>
<protein>
    <recommendedName>
        <fullName evidence="9">Mid2 domain-containing protein</fullName>
    </recommendedName>
</protein>
<feature type="transmembrane region" description="Helical" evidence="6">
    <location>
        <begin position="50"/>
        <end position="73"/>
    </location>
</feature>
<dbReference type="PANTHER" id="PTHR15549">
    <property type="entry name" value="PAIRED IMMUNOGLOBULIN-LIKE TYPE 2 RECEPTOR"/>
    <property type="match status" value="1"/>
</dbReference>
<name>A0A197KKL8_9FUNG</name>
<feature type="region of interest" description="Disordered" evidence="5">
    <location>
        <begin position="1"/>
        <end position="46"/>
    </location>
</feature>
<evidence type="ECO:0000313" key="7">
    <source>
        <dbReference type="EMBL" id="OAQ36774.1"/>
    </source>
</evidence>
<accession>A0A197KKL8</accession>
<dbReference type="AlphaFoldDB" id="A0A197KKL8"/>
<dbReference type="OrthoDB" id="10543224at2759"/>
<feature type="compositionally biased region" description="Low complexity" evidence="5">
    <location>
        <begin position="93"/>
        <end position="109"/>
    </location>
</feature>
<feature type="region of interest" description="Disordered" evidence="5">
    <location>
        <begin position="81"/>
        <end position="122"/>
    </location>
</feature>
<feature type="compositionally biased region" description="Polar residues" evidence="5">
    <location>
        <begin position="226"/>
        <end position="247"/>
    </location>
</feature>
<evidence type="ECO:0008006" key="9">
    <source>
        <dbReference type="Google" id="ProtNLM"/>
    </source>
</evidence>
<evidence type="ECO:0000256" key="6">
    <source>
        <dbReference type="SAM" id="Phobius"/>
    </source>
</evidence>
<dbReference type="GO" id="GO:0071944">
    <property type="term" value="C:cell periphery"/>
    <property type="evidence" value="ECO:0007669"/>
    <property type="project" value="UniProtKB-ARBA"/>
</dbReference>
<proteinExistence type="predicted"/>